<dbReference type="EMBL" id="QYUK01000011">
    <property type="protein sequence ID" value="RJF86776.1"/>
    <property type="molecule type" value="Genomic_DNA"/>
</dbReference>
<comment type="caution">
    <text evidence="1">The sequence shown here is derived from an EMBL/GenBank/DDBJ whole genome shotgun (WGS) entry which is preliminary data.</text>
</comment>
<proteinExistence type="predicted"/>
<organism evidence="1 2">
    <name type="scientific">Oleomonas cavernae</name>
    <dbReference type="NCBI Taxonomy" id="2320859"/>
    <lineage>
        <taxon>Bacteria</taxon>
        <taxon>Pseudomonadati</taxon>
        <taxon>Pseudomonadota</taxon>
        <taxon>Alphaproteobacteria</taxon>
        <taxon>Acetobacterales</taxon>
        <taxon>Acetobacteraceae</taxon>
        <taxon>Oleomonas</taxon>
    </lineage>
</organism>
<keyword evidence="2" id="KW-1185">Reference proteome</keyword>
<accession>A0A418W9X7</accession>
<dbReference type="AlphaFoldDB" id="A0A418W9X7"/>
<gene>
    <name evidence="1" type="ORF">D3874_06885</name>
</gene>
<sequence length="82" mass="7619">MRNLIGICAAGLLAVSVAGCGSSPTDRAISGGLIGAGLGAGTAAVTGGSIGTGVLIGGLGGAVIGGVTSDRDIDAGRPVWKR</sequence>
<dbReference type="PROSITE" id="PS51257">
    <property type="entry name" value="PROKAR_LIPOPROTEIN"/>
    <property type="match status" value="1"/>
</dbReference>
<dbReference type="RefSeq" id="WP_119777420.1">
    <property type="nucleotide sequence ID" value="NZ_QYUK01000011.1"/>
</dbReference>
<evidence type="ECO:0000313" key="1">
    <source>
        <dbReference type="EMBL" id="RJF86776.1"/>
    </source>
</evidence>
<dbReference type="Proteomes" id="UP000284605">
    <property type="component" value="Unassembled WGS sequence"/>
</dbReference>
<name>A0A418W9X7_9PROT</name>
<evidence type="ECO:0000313" key="2">
    <source>
        <dbReference type="Proteomes" id="UP000284605"/>
    </source>
</evidence>
<evidence type="ECO:0008006" key="3">
    <source>
        <dbReference type="Google" id="ProtNLM"/>
    </source>
</evidence>
<protein>
    <recommendedName>
        <fullName evidence="3">Glycine zipper domain-containing protein</fullName>
    </recommendedName>
</protein>
<reference evidence="1 2" key="1">
    <citation type="submission" date="2018-09" db="EMBL/GenBank/DDBJ databases">
        <authorList>
            <person name="Zhu H."/>
        </authorList>
    </citation>
    <scope>NUCLEOTIDE SEQUENCE [LARGE SCALE GENOMIC DNA]</scope>
    <source>
        <strain evidence="1 2">K1W22B-8</strain>
    </source>
</reference>